<dbReference type="PANTHER" id="PTHR24198:SF165">
    <property type="entry name" value="ANKYRIN REPEAT-CONTAINING PROTEIN-RELATED"/>
    <property type="match status" value="1"/>
</dbReference>
<reference evidence="5" key="1">
    <citation type="submission" date="2022-11" db="UniProtKB">
        <authorList>
            <consortium name="WormBaseParasite"/>
        </authorList>
    </citation>
    <scope>IDENTIFICATION</scope>
</reference>
<feature type="compositionally biased region" description="Low complexity" evidence="3">
    <location>
        <begin position="346"/>
        <end position="357"/>
    </location>
</feature>
<dbReference type="InterPro" id="IPR002110">
    <property type="entry name" value="Ankyrin_rpt"/>
</dbReference>
<dbReference type="Gene3D" id="1.25.40.20">
    <property type="entry name" value="Ankyrin repeat-containing domain"/>
    <property type="match status" value="1"/>
</dbReference>
<evidence type="ECO:0000256" key="3">
    <source>
        <dbReference type="SAM" id="MobiDB-lite"/>
    </source>
</evidence>
<evidence type="ECO:0000313" key="5">
    <source>
        <dbReference type="WBParaSite" id="PSAMB.scaffold2027size25944.g16062.t1"/>
    </source>
</evidence>
<dbReference type="PANTHER" id="PTHR24198">
    <property type="entry name" value="ANKYRIN REPEAT AND PROTEIN KINASE DOMAIN-CONTAINING PROTEIN"/>
    <property type="match status" value="1"/>
</dbReference>
<feature type="compositionally biased region" description="Polar residues" evidence="3">
    <location>
        <begin position="468"/>
        <end position="477"/>
    </location>
</feature>
<keyword evidence="4" id="KW-1185">Reference proteome</keyword>
<proteinExistence type="predicted"/>
<dbReference type="Pfam" id="PF12796">
    <property type="entry name" value="Ank_2"/>
    <property type="match status" value="1"/>
</dbReference>
<evidence type="ECO:0000256" key="2">
    <source>
        <dbReference type="ARBA" id="ARBA00023043"/>
    </source>
</evidence>
<name>A0A914VIP1_9BILA</name>
<evidence type="ECO:0000313" key="4">
    <source>
        <dbReference type="Proteomes" id="UP000887566"/>
    </source>
</evidence>
<feature type="region of interest" description="Disordered" evidence="3">
    <location>
        <begin position="329"/>
        <end position="359"/>
    </location>
</feature>
<keyword evidence="1" id="KW-0677">Repeat</keyword>
<dbReference type="AlphaFoldDB" id="A0A914VIP1"/>
<feature type="region of interest" description="Disordered" evidence="3">
    <location>
        <begin position="446"/>
        <end position="486"/>
    </location>
</feature>
<keyword evidence="2" id="KW-0040">ANK repeat</keyword>
<sequence length="535" mass="58048">METHRLAGTVLPLGSPIRHRSTQPRSRSVQSRVCAHYRAIPRDVGKKCHLLLDWLDEKRLLCEQAVVPDNATFIRRRAPYLCYLGGTISQVLRAAPSSASSVALGGTLRETEKAERGGGWSIAMSESTVDAAEARLTAFLPAALRPKGGRRVRSLTASPALARSSSQLLDAISTDPASLFERIFSLEDPSSQLKLVELMMAQGADVNKSDAQGRTPLIYATLQGYKSSVQALLKSDHINLLARDAEGQTALMIATANNQAQSVRLILDKAKSMAPTVLPQLLAIENNAGETAFTIALKSGSTECADLISDFAVGNSRLSLEQALERASSNAEVRPDEEFALNPLTDDASASSGSESDYGQNKVNIQIDVKVTNLRQRLRRSKCKYAHELFQEKPTKLTANKELITAPHHISSVPDVMPPTYTSIETPGTRAVHTLSGRIRSFLHRPGSGGKQCYESKLPPANAPIERPQSTAGSRSPNGAGGRRISQDMLPFLPIGAAERQVKLPPLNLNVRRRANSEHRKRGTVTTFSVSFDHS</sequence>
<dbReference type="Proteomes" id="UP000887566">
    <property type="component" value="Unplaced"/>
</dbReference>
<evidence type="ECO:0000256" key="1">
    <source>
        <dbReference type="ARBA" id="ARBA00022737"/>
    </source>
</evidence>
<organism evidence="4 5">
    <name type="scientific">Plectus sambesii</name>
    <dbReference type="NCBI Taxonomy" id="2011161"/>
    <lineage>
        <taxon>Eukaryota</taxon>
        <taxon>Metazoa</taxon>
        <taxon>Ecdysozoa</taxon>
        <taxon>Nematoda</taxon>
        <taxon>Chromadorea</taxon>
        <taxon>Plectida</taxon>
        <taxon>Plectina</taxon>
        <taxon>Plectoidea</taxon>
        <taxon>Plectidae</taxon>
        <taxon>Plectus</taxon>
    </lineage>
</organism>
<dbReference type="InterPro" id="IPR036770">
    <property type="entry name" value="Ankyrin_rpt-contain_sf"/>
</dbReference>
<dbReference type="WBParaSite" id="PSAMB.scaffold2027size25944.g16062.t1">
    <property type="protein sequence ID" value="PSAMB.scaffold2027size25944.g16062.t1"/>
    <property type="gene ID" value="PSAMB.scaffold2027size25944.g16062"/>
</dbReference>
<dbReference type="SMART" id="SM00248">
    <property type="entry name" value="ANK"/>
    <property type="match status" value="4"/>
</dbReference>
<accession>A0A914VIP1</accession>
<dbReference type="SUPFAM" id="SSF48403">
    <property type="entry name" value="Ankyrin repeat"/>
    <property type="match status" value="1"/>
</dbReference>
<protein>
    <submittedName>
        <fullName evidence="5">Uncharacterized protein</fullName>
    </submittedName>
</protein>